<dbReference type="KEGG" id="hir:HETIRDRAFT_58543"/>
<accession>W4KNC7</accession>
<organism evidence="3 4">
    <name type="scientific">Heterobasidion irregulare (strain TC 32-1)</name>
    <dbReference type="NCBI Taxonomy" id="747525"/>
    <lineage>
        <taxon>Eukaryota</taxon>
        <taxon>Fungi</taxon>
        <taxon>Dikarya</taxon>
        <taxon>Basidiomycota</taxon>
        <taxon>Agaricomycotina</taxon>
        <taxon>Agaricomycetes</taxon>
        <taxon>Russulales</taxon>
        <taxon>Bondarzewiaceae</taxon>
        <taxon>Heterobasidion</taxon>
        <taxon>Heterobasidion annosum species complex</taxon>
    </lineage>
</organism>
<dbReference type="SUPFAM" id="SSF49899">
    <property type="entry name" value="Concanavalin A-like lectins/glucanases"/>
    <property type="match status" value="1"/>
</dbReference>
<name>W4KNC7_HETIT</name>
<dbReference type="EMBL" id="KI925454">
    <property type="protein sequence ID" value="ETW86561.1"/>
    <property type="molecule type" value="Genomic_DNA"/>
</dbReference>
<proteinExistence type="predicted"/>
<dbReference type="GeneID" id="20678438"/>
<dbReference type="Proteomes" id="UP000030671">
    <property type="component" value="Unassembled WGS sequence"/>
</dbReference>
<evidence type="ECO:0000256" key="1">
    <source>
        <dbReference type="RuleBase" id="RU102079"/>
    </source>
</evidence>
<gene>
    <name evidence="3" type="ORF">HETIRDRAFT_58543</name>
</gene>
<protein>
    <recommendedName>
        <fullName evidence="1">Galectin</fullName>
    </recommendedName>
</protein>
<dbReference type="InterPro" id="IPR001079">
    <property type="entry name" value="Galectin_CRD"/>
</dbReference>
<dbReference type="RefSeq" id="XP_009540372.1">
    <property type="nucleotide sequence ID" value="XM_009542077.1"/>
</dbReference>
<dbReference type="Gene3D" id="2.60.120.200">
    <property type="match status" value="1"/>
</dbReference>
<keyword evidence="1" id="KW-0430">Lectin</keyword>
<keyword evidence="4" id="KW-1185">Reference proteome</keyword>
<reference evidence="3 4" key="1">
    <citation type="journal article" date="2012" name="New Phytol.">
        <title>Insight into trade-off between wood decay and parasitism from the genome of a fungal forest pathogen.</title>
        <authorList>
            <person name="Olson A."/>
            <person name="Aerts A."/>
            <person name="Asiegbu F."/>
            <person name="Belbahri L."/>
            <person name="Bouzid O."/>
            <person name="Broberg A."/>
            <person name="Canback B."/>
            <person name="Coutinho P.M."/>
            <person name="Cullen D."/>
            <person name="Dalman K."/>
            <person name="Deflorio G."/>
            <person name="van Diepen L.T."/>
            <person name="Dunand C."/>
            <person name="Duplessis S."/>
            <person name="Durling M."/>
            <person name="Gonthier P."/>
            <person name="Grimwood J."/>
            <person name="Fossdal C.G."/>
            <person name="Hansson D."/>
            <person name="Henrissat B."/>
            <person name="Hietala A."/>
            <person name="Himmelstrand K."/>
            <person name="Hoffmeister D."/>
            <person name="Hogberg N."/>
            <person name="James T.Y."/>
            <person name="Karlsson M."/>
            <person name="Kohler A."/>
            <person name="Kues U."/>
            <person name="Lee Y.H."/>
            <person name="Lin Y.C."/>
            <person name="Lind M."/>
            <person name="Lindquist E."/>
            <person name="Lombard V."/>
            <person name="Lucas S."/>
            <person name="Lunden K."/>
            <person name="Morin E."/>
            <person name="Murat C."/>
            <person name="Park J."/>
            <person name="Raffaello T."/>
            <person name="Rouze P."/>
            <person name="Salamov A."/>
            <person name="Schmutz J."/>
            <person name="Solheim H."/>
            <person name="Stahlberg J."/>
            <person name="Velez H."/>
            <person name="de Vries R.P."/>
            <person name="Wiebenga A."/>
            <person name="Woodward S."/>
            <person name="Yakovlev I."/>
            <person name="Garbelotto M."/>
            <person name="Martin F."/>
            <person name="Grigoriev I.V."/>
            <person name="Stenlid J."/>
        </authorList>
    </citation>
    <scope>NUCLEOTIDE SEQUENCE [LARGE SCALE GENOMIC DNA]</scope>
    <source>
        <strain evidence="3 4">TC 32-1</strain>
    </source>
</reference>
<dbReference type="OrthoDB" id="3018764at2759"/>
<sequence>MFYLLPVGHEHCVTLKDELKKDSLIVFRSDKYRFKKDCHPDTDHSCVRLYDCKENIVLHIGFRRGQNKIVFNSKTAKGAWGAEESCALDGAFKGEDVTITVYDHGDHFQILCDYRTVHYYKKQCNENIKVISYDANDGNDPVFSGTLALDTYASFAKFVPCDD</sequence>
<evidence type="ECO:0000259" key="2">
    <source>
        <dbReference type="PROSITE" id="PS51304"/>
    </source>
</evidence>
<dbReference type="GO" id="GO:0030246">
    <property type="term" value="F:carbohydrate binding"/>
    <property type="evidence" value="ECO:0007669"/>
    <property type="project" value="UniProtKB-UniRule"/>
</dbReference>
<dbReference type="Pfam" id="PF00337">
    <property type="entry name" value="Gal-bind_lectin"/>
    <property type="match status" value="1"/>
</dbReference>
<feature type="domain" description="Galectin" evidence="2">
    <location>
        <begin position="11"/>
        <end position="148"/>
    </location>
</feature>
<evidence type="ECO:0000313" key="3">
    <source>
        <dbReference type="EMBL" id="ETW86561.1"/>
    </source>
</evidence>
<dbReference type="eggNOG" id="ENOG502SSSF">
    <property type="taxonomic scope" value="Eukaryota"/>
</dbReference>
<dbReference type="AlphaFoldDB" id="W4KNC7"/>
<dbReference type="InParanoid" id="W4KNC7"/>
<dbReference type="HOGENOM" id="CLU_117277_0_0_1"/>
<evidence type="ECO:0000313" key="4">
    <source>
        <dbReference type="Proteomes" id="UP000030671"/>
    </source>
</evidence>
<dbReference type="InterPro" id="IPR013320">
    <property type="entry name" value="ConA-like_dom_sf"/>
</dbReference>
<dbReference type="PROSITE" id="PS51304">
    <property type="entry name" value="GALECTIN"/>
    <property type="match status" value="1"/>
</dbReference>